<feature type="domain" description="UDENN" evidence="3">
    <location>
        <begin position="111"/>
        <end position="715"/>
    </location>
</feature>
<name>A0A507FDT7_9FUNG</name>
<evidence type="ECO:0000259" key="3">
    <source>
        <dbReference type="PROSITE" id="PS50211"/>
    </source>
</evidence>
<dbReference type="InterPro" id="IPR037516">
    <property type="entry name" value="Tripartite_DENN"/>
</dbReference>
<keyword evidence="5" id="KW-1185">Reference proteome</keyword>
<dbReference type="OrthoDB" id="10265409at2759"/>
<reference evidence="4 5" key="1">
    <citation type="journal article" date="2019" name="Sci. Rep.">
        <title>Comparative genomics of chytrid fungi reveal insights into the obligate biotrophic and pathogenic lifestyle of Synchytrium endobioticum.</title>
        <authorList>
            <person name="van de Vossenberg B.T.L.H."/>
            <person name="Warris S."/>
            <person name="Nguyen H.D.T."/>
            <person name="van Gent-Pelzer M.P.E."/>
            <person name="Joly D.L."/>
            <person name="van de Geest H.C."/>
            <person name="Bonants P.J.M."/>
            <person name="Smith D.S."/>
            <person name="Levesque C.A."/>
            <person name="van der Lee T.A.J."/>
        </authorList>
    </citation>
    <scope>NUCLEOTIDE SEQUENCE [LARGE SCALE GENOMIC DNA]</scope>
    <source>
        <strain evidence="4 5">CBS 675.73</strain>
    </source>
</reference>
<evidence type="ECO:0000313" key="5">
    <source>
        <dbReference type="Proteomes" id="UP000320333"/>
    </source>
</evidence>
<evidence type="ECO:0000256" key="1">
    <source>
        <dbReference type="ARBA" id="ARBA00007159"/>
    </source>
</evidence>
<dbReference type="EMBL" id="QEAP01000166">
    <property type="protein sequence ID" value="TPX73750.1"/>
    <property type="molecule type" value="Genomic_DNA"/>
</dbReference>
<comment type="similarity">
    <text evidence="1">Belongs to the DENND6 family.</text>
</comment>
<sequence length="813" mass="89435">MADEPASTTPSAPVRIDSDILTEMMASIEATEDLSDAEYDKYLQQVLGDSESHSTDADAELASEIMPTLTSLQVDDIPQLNPILSPIASSAMRESLENPGFSLAMLRRWCLSLCVVTFDLDLGPALEYIYPPLELSEPELKTICFSSFPDSNSTSHLGDTIFSFRFRSGASIAKLYYGSDTGCTNAIDSNANISVVDSDAFTYAYVYFRQKPDKEIRRGYFQKSVVLLSPHPWHGFFPILLEQILGPRIMDALGSEKGDDGERGDGVLVLARTLIKETCIDITRWPPPPSSVLSKSLYQNSALQISLLGRQFLCLFPPTVRYPQLFESSPVSLSALGTVHQRSASALNAVHHQSSDSTTSLSSSTISPVLACPGNMYTTFSTTIGLMYPLWELLILGESILVSAETPKSCSQVVWALLELVKPVPFGGDFRPFFTLQDSEFRTLGRSTSVPSATILGVTNPFFDKLFQHWPHKVRVGSLNPMAVGAPSSPQTGKGTFGNGGPSAGDASLNRSSTPMGRGMPIIPNSENSSPKSGSPRQSTLKSFMSSFRGSNSNLGKAASNSAQQLVTGRGSPIIVFDAVVESLSTKYKSVLTKDKAFLKDLADLVTAGASMEILNNTIRRHFIELTDKFLQPLNRYYEGLIVGSPLSMTLSALRAKPQNNDDEKFAQGLPFAPKSAPAFPAQSRRSLLDFYRQFFKSANFAAWLQHRSAELNREWRGHYIDVLCDSDVQVWVNQRGRQEIECVDLLLRLKDEVAKYSQYFPEFSDNLSTQQTIFSAADISSGFIPSDEQFKKLKKQQAVILNLLPESLRMMQ</sequence>
<feature type="region of interest" description="Disordered" evidence="2">
    <location>
        <begin position="481"/>
        <end position="541"/>
    </location>
</feature>
<dbReference type="Proteomes" id="UP000320333">
    <property type="component" value="Unassembled WGS sequence"/>
</dbReference>
<dbReference type="PROSITE" id="PS50211">
    <property type="entry name" value="DENN"/>
    <property type="match status" value="1"/>
</dbReference>
<dbReference type="GO" id="GO:0005085">
    <property type="term" value="F:guanyl-nucleotide exchange factor activity"/>
    <property type="evidence" value="ECO:0007669"/>
    <property type="project" value="InterPro"/>
</dbReference>
<dbReference type="PANTHER" id="PTHR13677">
    <property type="entry name" value="LD41638P"/>
    <property type="match status" value="1"/>
</dbReference>
<dbReference type="PANTHER" id="PTHR13677:SF0">
    <property type="entry name" value="LD41638P"/>
    <property type="match status" value="1"/>
</dbReference>
<accession>A0A507FDT7</accession>
<proteinExistence type="inferred from homology"/>
<evidence type="ECO:0000313" key="4">
    <source>
        <dbReference type="EMBL" id="TPX73750.1"/>
    </source>
</evidence>
<dbReference type="InterPro" id="IPR024224">
    <property type="entry name" value="DENND6"/>
</dbReference>
<comment type="caution">
    <text evidence="4">The sequence shown here is derived from an EMBL/GenBank/DDBJ whole genome shotgun (WGS) entry which is preliminary data.</text>
</comment>
<feature type="compositionally biased region" description="Polar residues" evidence="2">
    <location>
        <begin position="525"/>
        <end position="541"/>
    </location>
</feature>
<dbReference type="GO" id="GO:0055037">
    <property type="term" value="C:recycling endosome"/>
    <property type="evidence" value="ECO:0007669"/>
    <property type="project" value="TreeGrafter"/>
</dbReference>
<evidence type="ECO:0000256" key="2">
    <source>
        <dbReference type="SAM" id="MobiDB-lite"/>
    </source>
</evidence>
<organism evidence="4 5">
    <name type="scientific">Chytriomyces confervae</name>
    <dbReference type="NCBI Taxonomy" id="246404"/>
    <lineage>
        <taxon>Eukaryota</taxon>
        <taxon>Fungi</taxon>
        <taxon>Fungi incertae sedis</taxon>
        <taxon>Chytridiomycota</taxon>
        <taxon>Chytridiomycota incertae sedis</taxon>
        <taxon>Chytridiomycetes</taxon>
        <taxon>Chytridiales</taxon>
        <taxon>Chytriomycetaceae</taxon>
        <taxon>Chytriomyces</taxon>
    </lineage>
</organism>
<dbReference type="AlphaFoldDB" id="A0A507FDT7"/>
<protein>
    <recommendedName>
        <fullName evidence="3">UDENN domain-containing protein</fullName>
    </recommendedName>
</protein>
<gene>
    <name evidence="4" type="ORF">CcCBS67573_g04981</name>
</gene>